<evidence type="ECO:0000313" key="2">
    <source>
        <dbReference type="EMBL" id="QUC11687.1"/>
    </source>
</evidence>
<accession>A0AB37HWE8</accession>
<dbReference type="Proteomes" id="UP000677180">
    <property type="component" value="Chromosome"/>
</dbReference>
<organism evidence="2 3">
    <name type="scientific">Arachnia propionica</name>
    <dbReference type="NCBI Taxonomy" id="1750"/>
    <lineage>
        <taxon>Bacteria</taxon>
        <taxon>Bacillati</taxon>
        <taxon>Actinomycetota</taxon>
        <taxon>Actinomycetes</taxon>
        <taxon>Propionibacteriales</taxon>
        <taxon>Propionibacteriaceae</taxon>
        <taxon>Arachnia</taxon>
    </lineage>
</organism>
<dbReference type="AlphaFoldDB" id="A0AB37HWE8"/>
<dbReference type="EMBL" id="CP072385">
    <property type="protein sequence ID" value="QUC11687.1"/>
    <property type="molecule type" value="Genomic_DNA"/>
</dbReference>
<keyword evidence="1" id="KW-1133">Transmembrane helix</keyword>
<dbReference type="RefSeq" id="WP_123824104.1">
    <property type="nucleotide sequence ID" value="NZ_CP040007.1"/>
</dbReference>
<sequence length="489" mass="54203">MSLLDRKLVKVEIAHLPHGSKVLIPTMKVPKELFSNVDTESGSGQALHLCRKHVNVQVVAHIIVGICAMFDMDRDGDELVFDLAIDYLYAEPENRVQAIQKVALNYNIRSTGILDCFLAELQTLYIQCIEIDPRESACEIIKIRSTMANDIPDQGAPALSRSTIPTKQLKGAELPETLHDSPKLLASLQNFLFSKAPLLARSFISTALDLSGIKATRLEIKDPPIGEGVHPTHMRIISPRGTLIDDVAIIRRNDSKFLISHPKVGIFFRQDRAIIWDSGLSVGEYFICMKVNPKRGTFLIPAAFGMFTQMILTVLCLRLGPVTLDRNDASLGGALLLLPSFLAFFASRDTEHELLSRMLGLPRLLTVLSAISSILCGALIFTLPPACTSSRVSGGLFIALIFTFYLSSTTLVLLIFQISRISLIRSLIRRKKRKPLGNGESGIRFSKKEYGHPLPIAIFVAILVLVMIVLYSFPVFYILWWHGGKWGVG</sequence>
<keyword evidence="1" id="KW-0812">Transmembrane</keyword>
<evidence type="ECO:0000256" key="1">
    <source>
        <dbReference type="SAM" id="Phobius"/>
    </source>
</evidence>
<gene>
    <name evidence="2" type="ORF">J5A53_03025</name>
</gene>
<feature type="transmembrane region" description="Helical" evidence="1">
    <location>
        <begin position="359"/>
        <end position="383"/>
    </location>
</feature>
<feature type="transmembrane region" description="Helical" evidence="1">
    <location>
        <begin position="298"/>
        <end position="317"/>
    </location>
</feature>
<keyword evidence="1" id="KW-0472">Membrane</keyword>
<proteinExistence type="predicted"/>
<reference evidence="2" key="1">
    <citation type="submission" date="2021-03" db="EMBL/GenBank/DDBJ databases">
        <title>Human Oral Microbial Genomes.</title>
        <authorList>
            <person name="Johnston C.D."/>
            <person name="Chen T."/>
            <person name="Dewhirst F.E."/>
        </authorList>
    </citation>
    <scope>NUCLEOTIDE SEQUENCE</scope>
    <source>
        <strain evidence="2">F0714</strain>
    </source>
</reference>
<feature type="transmembrane region" description="Helical" evidence="1">
    <location>
        <begin position="454"/>
        <end position="480"/>
    </location>
</feature>
<evidence type="ECO:0000313" key="3">
    <source>
        <dbReference type="Proteomes" id="UP000677180"/>
    </source>
</evidence>
<feature type="transmembrane region" description="Helical" evidence="1">
    <location>
        <begin position="395"/>
        <end position="423"/>
    </location>
</feature>
<feature type="transmembrane region" description="Helical" evidence="1">
    <location>
        <begin position="329"/>
        <end position="347"/>
    </location>
</feature>
<name>A0AB37HWE8_9ACTN</name>
<protein>
    <submittedName>
        <fullName evidence="2">Uncharacterized protein</fullName>
    </submittedName>
</protein>